<dbReference type="Proteomes" id="UP000345266">
    <property type="component" value="Unassembled WGS sequence"/>
</dbReference>
<sequence length="60" mass="6301">MDDKPDSGEILLKVLAGTQLLAEEAGANRNDDQADDQPLSVFPQTIGGGTLWFTVVLATG</sequence>
<dbReference type="AlphaFoldDB" id="A0A564VGH2"/>
<accession>A0A564VGH2</accession>
<evidence type="ECO:0000313" key="1">
    <source>
        <dbReference type="EMBL" id="VUX30912.1"/>
    </source>
</evidence>
<organism evidence="1 2">
    <name type="scientific">Bifidobacterium longum subsp. infantis</name>
    <dbReference type="NCBI Taxonomy" id="1682"/>
    <lineage>
        <taxon>Bacteria</taxon>
        <taxon>Bacillati</taxon>
        <taxon>Actinomycetota</taxon>
        <taxon>Actinomycetes</taxon>
        <taxon>Bifidobacteriales</taxon>
        <taxon>Bifidobacteriaceae</taxon>
        <taxon>Bifidobacterium</taxon>
    </lineage>
</organism>
<proteinExistence type="predicted"/>
<dbReference type="EMBL" id="CABHNT010000017">
    <property type="protein sequence ID" value="VUX30912.1"/>
    <property type="molecule type" value="Genomic_DNA"/>
</dbReference>
<name>A0A564VGH2_BIFLI</name>
<evidence type="ECO:0000313" key="2">
    <source>
        <dbReference type="Proteomes" id="UP000345266"/>
    </source>
</evidence>
<dbReference type="RefSeq" id="WP_144098985.1">
    <property type="nucleotide sequence ID" value="NZ_CABHND010000012.1"/>
</dbReference>
<reference evidence="1 2" key="1">
    <citation type="submission" date="2019-07" db="EMBL/GenBank/DDBJ databases">
        <authorList>
            <person name="Hibberd C M."/>
            <person name="Gehrig L. J."/>
            <person name="Chang H.-W."/>
            <person name="Venkatesh S."/>
        </authorList>
    </citation>
    <scope>NUCLEOTIDE SEQUENCE [LARGE SCALE GENOMIC DNA]</scope>
    <source>
        <strain evidence="1">Bifidobacterium_longum_subsp_infantis_JG_Bg463</strain>
    </source>
</reference>
<gene>
    <name evidence="1" type="ORF">BLJG463_00739</name>
</gene>
<protein>
    <submittedName>
        <fullName evidence="1">Uncharacterized protein</fullName>
    </submittedName>
</protein>